<dbReference type="AlphaFoldDB" id="A0A068NWU0"/>
<dbReference type="STRING" id="661478.OP10G_4615"/>
<organism evidence="1 2">
    <name type="scientific">Fimbriimonas ginsengisoli Gsoil 348</name>
    <dbReference type="NCBI Taxonomy" id="661478"/>
    <lineage>
        <taxon>Bacteria</taxon>
        <taxon>Bacillati</taxon>
        <taxon>Armatimonadota</taxon>
        <taxon>Fimbriimonadia</taxon>
        <taxon>Fimbriimonadales</taxon>
        <taxon>Fimbriimonadaceae</taxon>
        <taxon>Fimbriimonas</taxon>
    </lineage>
</organism>
<dbReference type="Proteomes" id="UP000027982">
    <property type="component" value="Chromosome"/>
</dbReference>
<evidence type="ECO:0000313" key="2">
    <source>
        <dbReference type="Proteomes" id="UP000027982"/>
    </source>
</evidence>
<evidence type="ECO:0000313" key="1">
    <source>
        <dbReference type="EMBL" id="AIE87983.1"/>
    </source>
</evidence>
<protein>
    <submittedName>
        <fullName evidence="1">Uncharacterized protein</fullName>
    </submittedName>
</protein>
<reference evidence="1 2" key="1">
    <citation type="journal article" date="2014" name="PLoS ONE">
        <title>The first complete genome sequence of the class fimbriimonadia in the phylum armatimonadetes.</title>
        <authorList>
            <person name="Hu Z.Y."/>
            <person name="Wang Y.Z."/>
            <person name="Im W.T."/>
            <person name="Wang S.Y."/>
            <person name="Zhao G.P."/>
            <person name="Zheng H.J."/>
            <person name="Quan Z.X."/>
        </authorList>
    </citation>
    <scope>NUCLEOTIDE SEQUENCE [LARGE SCALE GENOMIC DNA]</scope>
    <source>
        <strain evidence="1">Gsoil 348</strain>
    </source>
</reference>
<name>A0A068NWU0_FIMGI</name>
<proteinExistence type="predicted"/>
<keyword evidence="2" id="KW-1185">Reference proteome</keyword>
<dbReference type="KEGG" id="fgi:OP10G_4615"/>
<gene>
    <name evidence="1" type="ORF">OP10G_4615</name>
</gene>
<dbReference type="HOGENOM" id="CLU_2787765_0_0_0"/>
<sequence length="68" mass="7810">MVKIAISNEHQMTLDNGSVIEYQQDPKKHILTVNFPDGRVITYGYSRSGENLTLVDADKRIKYLLDQQ</sequence>
<accession>A0A068NWU0</accession>
<dbReference type="EMBL" id="CP007139">
    <property type="protein sequence ID" value="AIE87983.1"/>
    <property type="molecule type" value="Genomic_DNA"/>
</dbReference>